<evidence type="ECO:0000313" key="2">
    <source>
        <dbReference type="Proteomes" id="UP000789831"/>
    </source>
</evidence>
<comment type="caution">
    <text evidence="1">The sequence shown here is derived from an EMBL/GenBank/DDBJ whole genome shotgun (WGS) entry which is preliminary data.</text>
</comment>
<keyword evidence="2" id="KW-1185">Reference proteome</keyword>
<organism evidence="1 2">
    <name type="scientific">Ambispora gerdemannii</name>
    <dbReference type="NCBI Taxonomy" id="144530"/>
    <lineage>
        <taxon>Eukaryota</taxon>
        <taxon>Fungi</taxon>
        <taxon>Fungi incertae sedis</taxon>
        <taxon>Mucoromycota</taxon>
        <taxon>Glomeromycotina</taxon>
        <taxon>Glomeromycetes</taxon>
        <taxon>Archaeosporales</taxon>
        <taxon>Ambisporaceae</taxon>
        <taxon>Ambispora</taxon>
    </lineage>
</organism>
<gene>
    <name evidence="1" type="ORF">AGERDE_LOCUS12323</name>
</gene>
<protein>
    <submittedName>
        <fullName evidence="1">353_t:CDS:1</fullName>
    </submittedName>
</protein>
<dbReference type="AlphaFoldDB" id="A0A9N9EC21"/>
<dbReference type="EMBL" id="CAJVPL010008005">
    <property type="protein sequence ID" value="CAG8672468.1"/>
    <property type="molecule type" value="Genomic_DNA"/>
</dbReference>
<sequence length="129" mass="15031">MEIGSDKTGYYDLKSWINKNHPTKIYEFNRNAKTNESLNLEDCIKFFYDAFDEVKEVNGSGKLWNDPLHSKSIQEFNAEVAKKELKWIEEVNKKSKISEDFLKLITEKVILEKEFIRAAKIGDVPLSLI</sequence>
<accession>A0A9N9EC21</accession>
<dbReference type="Proteomes" id="UP000789831">
    <property type="component" value="Unassembled WGS sequence"/>
</dbReference>
<proteinExistence type="predicted"/>
<name>A0A9N9EC21_9GLOM</name>
<reference evidence="1" key="1">
    <citation type="submission" date="2021-06" db="EMBL/GenBank/DDBJ databases">
        <authorList>
            <person name="Kallberg Y."/>
            <person name="Tangrot J."/>
            <person name="Rosling A."/>
        </authorList>
    </citation>
    <scope>NUCLEOTIDE SEQUENCE</scope>
    <source>
        <strain evidence="1">MT106</strain>
    </source>
</reference>
<evidence type="ECO:0000313" key="1">
    <source>
        <dbReference type="EMBL" id="CAG8672468.1"/>
    </source>
</evidence>